<evidence type="ECO:0000313" key="2">
    <source>
        <dbReference type="Proteomes" id="UP000621560"/>
    </source>
</evidence>
<dbReference type="Proteomes" id="UP000621560">
    <property type="component" value="Unassembled WGS sequence"/>
</dbReference>
<comment type="caution">
    <text evidence="1">The sequence shown here is derived from an EMBL/GenBank/DDBJ whole genome shotgun (WGS) entry which is preliminary data.</text>
</comment>
<proteinExistence type="predicted"/>
<dbReference type="AlphaFoldDB" id="A0A927BVP7"/>
<reference evidence="1" key="1">
    <citation type="submission" date="2020-09" db="EMBL/GenBank/DDBJ databases">
        <title>A novel bacterium of genus Paenibacillus, isolated from South China Sea.</title>
        <authorList>
            <person name="Huang H."/>
            <person name="Mo K."/>
            <person name="Hu Y."/>
        </authorList>
    </citation>
    <scope>NUCLEOTIDE SEQUENCE</scope>
    <source>
        <strain evidence="1">IB182496</strain>
    </source>
</reference>
<gene>
    <name evidence="1" type="ORF">IDH44_21155</name>
</gene>
<sequence>MEVEIDLYRDWLATAREVVLASGAAVPGEQEHEALSRAYYALSSADEAQAIVRAQANAARVAKLQQTLLDNLETVILPDIRSRTGYAGDRLRFRWVYAQEEEHIVEELSEYRIPLGPTPV</sequence>
<name>A0A927BVP7_9BACL</name>
<accession>A0A927BVP7</accession>
<evidence type="ECO:0000313" key="1">
    <source>
        <dbReference type="EMBL" id="MBD2847708.1"/>
    </source>
</evidence>
<organism evidence="1 2">
    <name type="scientific">Paenibacillus sabuli</name>
    <dbReference type="NCBI Taxonomy" id="2772509"/>
    <lineage>
        <taxon>Bacteria</taxon>
        <taxon>Bacillati</taxon>
        <taxon>Bacillota</taxon>
        <taxon>Bacilli</taxon>
        <taxon>Bacillales</taxon>
        <taxon>Paenibacillaceae</taxon>
        <taxon>Paenibacillus</taxon>
    </lineage>
</organism>
<dbReference type="EMBL" id="JACXIZ010000044">
    <property type="protein sequence ID" value="MBD2847708.1"/>
    <property type="molecule type" value="Genomic_DNA"/>
</dbReference>
<keyword evidence="2" id="KW-1185">Reference proteome</keyword>
<protein>
    <submittedName>
        <fullName evidence="1">Uncharacterized protein</fullName>
    </submittedName>
</protein>